<comment type="caution">
    <text evidence="2">The sequence shown here is derived from an EMBL/GenBank/DDBJ whole genome shotgun (WGS) entry which is preliminary data.</text>
</comment>
<dbReference type="Pfam" id="PF07963">
    <property type="entry name" value="N_methyl"/>
    <property type="match status" value="1"/>
</dbReference>
<keyword evidence="1" id="KW-0472">Membrane</keyword>
<evidence type="ECO:0000256" key="1">
    <source>
        <dbReference type="SAM" id="Phobius"/>
    </source>
</evidence>
<dbReference type="PANTHER" id="PTHR30093">
    <property type="entry name" value="GENERAL SECRETION PATHWAY PROTEIN G"/>
    <property type="match status" value="1"/>
</dbReference>
<gene>
    <name evidence="2" type="ORF">F2P58_05050</name>
</gene>
<reference evidence="2 3" key="1">
    <citation type="submission" date="2019-09" db="EMBL/GenBank/DDBJ databases">
        <title>Whole genome sequence of Vibrio fortis.</title>
        <authorList>
            <person name="Das S.K."/>
        </authorList>
    </citation>
    <scope>NUCLEOTIDE SEQUENCE [LARGE SCALE GENOMIC DNA]</scope>
    <source>
        <strain evidence="2 3">AN60</strain>
    </source>
</reference>
<dbReference type="Proteomes" id="UP000326789">
    <property type="component" value="Unassembled WGS sequence"/>
</dbReference>
<dbReference type="InterPro" id="IPR012902">
    <property type="entry name" value="N_methyl_site"/>
</dbReference>
<accession>A0A5N3R729</accession>
<feature type="transmembrane region" description="Helical" evidence="1">
    <location>
        <begin position="12"/>
        <end position="34"/>
    </location>
</feature>
<keyword evidence="1" id="KW-0812">Transmembrane</keyword>
<proteinExistence type="predicted"/>
<evidence type="ECO:0000313" key="2">
    <source>
        <dbReference type="EMBL" id="KAB0290287.1"/>
    </source>
</evidence>
<name>A0A5N3R729_9VIBR</name>
<dbReference type="AlphaFoldDB" id="A0A5N3R729"/>
<dbReference type="InterPro" id="IPR045584">
    <property type="entry name" value="Pilin-like"/>
</dbReference>
<dbReference type="Gene3D" id="3.30.700.10">
    <property type="entry name" value="Glycoprotein, Type 4 Pilin"/>
    <property type="match status" value="1"/>
</dbReference>
<protein>
    <submittedName>
        <fullName evidence="2">Prepilin-type N-terminal cleavage/methylation domain-containing protein</fullName>
    </submittedName>
</protein>
<keyword evidence="1" id="KW-1133">Transmembrane helix</keyword>
<dbReference type="SUPFAM" id="SSF54523">
    <property type="entry name" value="Pili subunits"/>
    <property type="match status" value="1"/>
</dbReference>
<dbReference type="NCBIfam" id="TIGR02532">
    <property type="entry name" value="IV_pilin_GFxxxE"/>
    <property type="match status" value="1"/>
</dbReference>
<evidence type="ECO:0000313" key="3">
    <source>
        <dbReference type="Proteomes" id="UP000326789"/>
    </source>
</evidence>
<sequence length="211" mass="23463">MNNISTSSSQNGFTLIEMIVAIAIIGIIAVVALPRFLGIQNDSRIAQFQAAESQFQTAVTYAHSKWLVNGGGSSEMNDLPGFGEDENGNPQLDINDEGYPLGTTKNNPMGAPYNIGQGHQGCVDIWNAIMNTELTVTTDRDNFEGFDFVSRRQNLDFFTKEGQFIQNAKAVCYYIYTAVGHHRNPDRAEYVFWYNSRTGEISNSRPEDMTP</sequence>
<dbReference type="PANTHER" id="PTHR30093:SF7">
    <property type="entry name" value="MSHA MAJOR PILIN SUBUNIT MSHA"/>
    <property type="match status" value="1"/>
</dbReference>
<dbReference type="EMBL" id="VWSE01000003">
    <property type="protein sequence ID" value="KAB0290287.1"/>
    <property type="molecule type" value="Genomic_DNA"/>
</dbReference>
<organism evidence="2 3">
    <name type="scientific">Vibrio fortis</name>
    <dbReference type="NCBI Taxonomy" id="212667"/>
    <lineage>
        <taxon>Bacteria</taxon>
        <taxon>Pseudomonadati</taxon>
        <taxon>Pseudomonadota</taxon>
        <taxon>Gammaproteobacteria</taxon>
        <taxon>Vibrionales</taxon>
        <taxon>Vibrionaceae</taxon>
        <taxon>Vibrio</taxon>
    </lineage>
</organism>